<evidence type="ECO:0000256" key="12">
    <source>
        <dbReference type="ARBA" id="ARBA00023139"/>
    </source>
</evidence>
<dbReference type="GO" id="GO:0015159">
    <property type="term" value="F:polysaccharide transmembrane transporter activity"/>
    <property type="evidence" value="ECO:0007669"/>
    <property type="project" value="InterPro"/>
</dbReference>
<keyword evidence="13" id="KW-0998">Cell outer membrane</keyword>
<evidence type="ECO:0000256" key="10">
    <source>
        <dbReference type="ARBA" id="ARBA00023114"/>
    </source>
</evidence>
<keyword evidence="6 15" id="KW-0812">Transmembrane</keyword>
<dbReference type="GO" id="GO:0015288">
    <property type="term" value="F:porin activity"/>
    <property type="evidence" value="ECO:0007669"/>
    <property type="project" value="UniProtKB-KW"/>
</dbReference>
<evidence type="ECO:0000256" key="7">
    <source>
        <dbReference type="ARBA" id="ARBA00022729"/>
    </source>
</evidence>
<dbReference type="InterPro" id="IPR003715">
    <property type="entry name" value="Poly_export_N"/>
</dbReference>
<dbReference type="Proteomes" id="UP000326921">
    <property type="component" value="Chromosome"/>
</dbReference>
<keyword evidence="9" id="KW-0406">Ion transport</keyword>
<comment type="subcellular location">
    <subcellularLocation>
        <location evidence="1">Cell outer membrane</location>
        <topology evidence="1">Multi-pass membrane protein</topology>
    </subcellularLocation>
</comment>
<keyword evidence="14" id="KW-0449">Lipoprotein</keyword>
<dbReference type="RefSeq" id="WP_153511203.1">
    <property type="nucleotide sequence ID" value="NZ_CP045652.1"/>
</dbReference>
<dbReference type="AlphaFoldDB" id="A0A5Q0QAC4"/>
<sequence>MKFSVYLLLGISFLFLNACKVGQRIVYVDDMRADTNYMINDFKPLLIQKNDRLSIFVSAKNPELAAPFNENVEAFDIGANGEVVTKPVSNHLKNGYLVDLDGNIEFPILGTIPVEGKSVNDVKNLLRDKLVSAKYINEPIIKVELTNLKINVIGEVKNIGVLDVPDNRINLLEAISRAGGLSTNGSAQNVVVIREDNGIRRKTVVDLTSQDVFASPVYQLQQNDIVFVEPKDNVPTPKDDMNWRLLTIGMSVVTVVFTALNFLK</sequence>
<feature type="transmembrane region" description="Helical" evidence="15">
    <location>
        <begin position="243"/>
        <end position="263"/>
    </location>
</feature>
<keyword evidence="8" id="KW-0625">Polysaccharide transport</keyword>
<dbReference type="InterPro" id="IPR054765">
    <property type="entry name" value="SLBB_dom"/>
</dbReference>
<keyword evidence="12" id="KW-0564">Palmitate</keyword>
<feature type="domain" description="SLBB" evidence="17">
    <location>
        <begin position="149"/>
        <end position="228"/>
    </location>
</feature>
<evidence type="ECO:0000313" key="18">
    <source>
        <dbReference type="EMBL" id="QGA26386.1"/>
    </source>
</evidence>
<evidence type="ECO:0000256" key="6">
    <source>
        <dbReference type="ARBA" id="ARBA00022692"/>
    </source>
</evidence>
<keyword evidence="11 15" id="KW-0472">Membrane</keyword>
<dbReference type="InterPro" id="IPR049712">
    <property type="entry name" value="Poly_export"/>
</dbReference>
<dbReference type="PANTHER" id="PTHR33619:SF3">
    <property type="entry name" value="POLYSACCHARIDE EXPORT PROTEIN GFCE-RELATED"/>
    <property type="match status" value="1"/>
</dbReference>
<dbReference type="EMBL" id="CP045652">
    <property type="protein sequence ID" value="QGA26386.1"/>
    <property type="molecule type" value="Genomic_DNA"/>
</dbReference>
<dbReference type="GO" id="GO:0009279">
    <property type="term" value="C:cell outer membrane"/>
    <property type="evidence" value="ECO:0007669"/>
    <property type="project" value="UniProtKB-SubCell"/>
</dbReference>
<keyword evidence="4" id="KW-1134">Transmembrane beta strand</keyword>
<keyword evidence="19" id="KW-1185">Reference proteome</keyword>
<evidence type="ECO:0000256" key="3">
    <source>
        <dbReference type="ARBA" id="ARBA00022448"/>
    </source>
</evidence>
<dbReference type="Pfam" id="PF02563">
    <property type="entry name" value="Poly_export"/>
    <property type="match status" value="1"/>
</dbReference>
<reference evidence="18 19" key="1">
    <citation type="submission" date="2019-10" db="EMBL/GenBank/DDBJ databases">
        <authorList>
            <person name="Dong K."/>
        </authorList>
    </citation>
    <scope>NUCLEOTIDE SEQUENCE [LARGE SCALE GENOMIC DNA]</scope>
    <source>
        <strain evidence="19">dk4302</strain>
    </source>
</reference>
<evidence type="ECO:0000256" key="4">
    <source>
        <dbReference type="ARBA" id="ARBA00022452"/>
    </source>
</evidence>
<name>A0A5Q0QAC4_9SPHI</name>
<dbReference type="KEGG" id="sphe:GFH32_08620"/>
<feature type="domain" description="Polysaccharide export protein N-terminal" evidence="16">
    <location>
        <begin position="45"/>
        <end position="145"/>
    </location>
</feature>
<keyword evidence="7" id="KW-0732">Signal</keyword>
<gene>
    <name evidence="18" type="ORF">GFH32_08620</name>
</gene>
<accession>A0A5Q0QAC4</accession>
<evidence type="ECO:0000256" key="8">
    <source>
        <dbReference type="ARBA" id="ARBA00023047"/>
    </source>
</evidence>
<evidence type="ECO:0000259" key="16">
    <source>
        <dbReference type="Pfam" id="PF02563"/>
    </source>
</evidence>
<evidence type="ECO:0000256" key="15">
    <source>
        <dbReference type="SAM" id="Phobius"/>
    </source>
</evidence>
<evidence type="ECO:0000256" key="14">
    <source>
        <dbReference type="ARBA" id="ARBA00023288"/>
    </source>
</evidence>
<evidence type="ECO:0000256" key="9">
    <source>
        <dbReference type="ARBA" id="ARBA00023065"/>
    </source>
</evidence>
<evidence type="ECO:0000256" key="11">
    <source>
        <dbReference type="ARBA" id="ARBA00023136"/>
    </source>
</evidence>
<evidence type="ECO:0000256" key="1">
    <source>
        <dbReference type="ARBA" id="ARBA00004571"/>
    </source>
</evidence>
<keyword evidence="15" id="KW-1133">Transmembrane helix</keyword>
<dbReference type="PANTHER" id="PTHR33619">
    <property type="entry name" value="POLYSACCHARIDE EXPORT PROTEIN GFCE-RELATED"/>
    <property type="match status" value="1"/>
</dbReference>
<dbReference type="Gene3D" id="3.10.560.10">
    <property type="entry name" value="Outer membrane lipoprotein wza domain like"/>
    <property type="match status" value="1"/>
</dbReference>
<evidence type="ECO:0000256" key="13">
    <source>
        <dbReference type="ARBA" id="ARBA00023237"/>
    </source>
</evidence>
<dbReference type="GO" id="GO:0006811">
    <property type="term" value="P:monoatomic ion transport"/>
    <property type="evidence" value="ECO:0007669"/>
    <property type="project" value="UniProtKB-KW"/>
</dbReference>
<keyword evidence="3" id="KW-0813">Transport</keyword>
<dbReference type="Pfam" id="PF22461">
    <property type="entry name" value="SLBB_2"/>
    <property type="match status" value="1"/>
</dbReference>
<evidence type="ECO:0000313" key="19">
    <source>
        <dbReference type="Proteomes" id="UP000326921"/>
    </source>
</evidence>
<organism evidence="18 19">
    <name type="scientific">Sphingobacterium zhuxiongii</name>
    <dbReference type="NCBI Taxonomy" id="2662364"/>
    <lineage>
        <taxon>Bacteria</taxon>
        <taxon>Pseudomonadati</taxon>
        <taxon>Bacteroidota</taxon>
        <taxon>Sphingobacteriia</taxon>
        <taxon>Sphingobacteriales</taxon>
        <taxon>Sphingobacteriaceae</taxon>
        <taxon>Sphingobacterium</taxon>
    </lineage>
</organism>
<dbReference type="GO" id="GO:0046930">
    <property type="term" value="C:pore complex"/>
    <property type="evidence" value="ECO:0007669"/>
    <property type="project" value="UniProtKB-KW"/>
</dbReference>
<protein>
    <submittedName>
        <fullName evidence="18">Sugar transporter</fullName>
    </submittedName>
</protein>
<keyword evidence="10" id="KW-0626">Porin</keyword>
<evidence type="ECO:0000256" key="2">
    <source>
        <dbReference type="ARBA" id="ARBA00009450"/>
    </source>
</evidence>
<comment type="similarity">
    <text evidence="2">Belongs to the BexD/CtrA/VexA family.</text>
</comment>
<evidence type="ECO:0000259" key="17">
    <source>
        <dbReference type="Pfam" id="PF22461"/>
    </source>
</evidence>
<evidence type="ECO:0000256" key="5">
    <source>
        <dbReference type="ARBA" id="ARBA00022597"/>
    </source>
</evidence>
<proteinExistence type="inferred from homology"/>
<keyword evidence="5 18" id="KW-0762">Sugar transport</keyword>